<organism evidence="1 2">
    <name type="scientific">Staurois parvus</name>
    <dbReference type="NCBI Taxonomy" id="386267"/>
    <lineage>
        <taxon>Eukaryota</taxon>
        <taxon>Metazoa</taxon>
        <taxon>Chordata</taxon>
        <taxon>Craniata</taxon>
        <taxon>Vertebrata</taxon>
        <taxon>Euteleostomi</taxon>
        <taxon>Amphibia</taxon>
        <taxon>Batrachia</taxon>
        <taxon>Anura</taxon>
        <taxon>Neobatrachia</taxon>
        <taxon>Ranoidea</taxon>
        <taxon>Ranidae</taxon>
        <taxon>Staurois</taxon>
    </lineage>
</organism>
<gene>
    <name evidence="1" type="ORF">SPARVUS_LOCUS16570504</name>
</gene>
<name>A0ABN9HUQ7_9NEOB</name>
<keyword evidence="2" id="KW-1185">Reference proteome</keyword>
<dbReference type="EMBL" id="CATNWA010021794">
    <property type="protein sequence ID" value="CAI9623985.1"/>
    <property type="molecule type" value="Genomic_DNA"/>
</dbReference>
<proteinExistence type="predicted"/>
<dbReference type="Proteomes" id="UP001162483">
    <property type="component" value="Unassembled WGS sequence"/>
</dbReference>
<comment type="caution">
    <text evidence="1">The sequence shown here is derived from an EMBL/GenBank/DDBJ whole genome shotgun (WGS) entry which is preliminary data.</text>
</comment>
<evidence type="ECO:0000313" key="1">
    <source>
        <dbReference type="EMBL" id="CAI9623985.1"/>
    </source>
</evidence>
<protein>
    <submittedName>
        <fullName evidence="1">Uncharacterized protein</fullName>
    </submittedName>
</protein>
<accession>A0ABN9HUQ7</accession>
<sequence>MFFTEVLSSLTSEVSHRREAIFLSLMREMFFREVQAFQTSEISHGGEDVFLS</sequence>
<reference evidence="1" key="1">
    <citation type="submission" date="2023-05" db="EMBL/GenBank/DDBJ databases">
        <authorList>
            <person name="Stuckert A."/>
        </authorList>
    </citation>
    <scope>NUCLEOTIDE SEQUENCE</scope>
</reference>
<evidence type="ECO:0000313" key="2">
    <source>
        <dbReference type="Proteomes" id="UP001162483"/>
    </source>
</evidence>